<protein>
    <submittedName>
        <fullName evidence="2">Uncharacterized protein</fullName>
    </submittedName>
</protein>
<dbReference type="EMBL" id="JBHSGW010000004">
    <property type="protein sequence ID" value="MFC4739792.1"/>
    <property type="molecule type" value="Genomic_DNA"/>
</dbReference>
<evidence type="ECO:0000256" key="1">
    <source>
        <dbReference type="SAM" id="SignalP"/>
    </source>
</evidence>
<feature type="chain" id="PRO_5047460880" evidence="1">
    <location>
        <begin position="19"/>
        <end position="485"/>
    </location>
</feature>
<feature type="signal peptide" evidence="1">
    <location>
        <begin position="1"/>
        <end position="18"/>
    </location>
</feature>
<gene>
    <name evidence="2" type="ORF">ACFO3U_07260</name>
</gene>
<feature type="non-terminal residue" evidence="2">
    <location>
        <position position="485"/>
    </location>
</feature>
<comment type="caution">
    <text evidence="2">The sequence shown here is derived from an EMBL/GenBank/DDBJ whole genome shotgun (WGS) entry which is preliminary data.</text>
</comment>
<keyword evidence="1" id="KW-0732">Signal</keyword>
<name>A0ABV9P6V9_9FLAO</name>
<organism evidence="2 3">
    <name type="scientific">Flavobacterium ponti</name>
    <dbReference type="NCBI Taxonomy" id="665133"/>
    <lineage>
        <taxon>Bacteria</taxon>
        <taxon>Pseudomonadati</taxon>
        <taxon>Bacteroidota</taxon>
        <taxon>Flavobacteriia</taxon>
        <taxon>Flavobacteriales</taxon>
        <taxon>Flavobacteriaceae</taxon>
        <taxon>Flavobacterium</taxon>
    </lineage>
</organism>
<proteinExistence type="predicted"/>
<accession>A0ABV9P6V9</accession>
<sequence>MKKIILLITIFCLNFIYAQSPTCDTASAFCAGGSTLTFANSTSVPSLGSIGCLSTTPNPAWFYMTISQSGNLDFLLTQGSNAPNYNNQDVDFIVWGPFNSTNCTDLYDFPDGNTTIPNNIVDCSYSGSATENVNIPNAIAGQVYMVLITNFSNQSGQITLTQTNLGQTGAGATDCNVVCGVDLGPDQIFCSSTTTCYTINANFNSPTTQPGTPAFVWFLDTGSGPVLQPTLTTQSVTVCQSGVWSVLATRPGCTAGSTDDVLITFSAPPDLNTPSDLVDTTGDCCPTFDLTSIIANMLSPLNPADYNVTFYTDLFDSFSGINPIANPSTYNTCSSMPIYIRVENLNNADCFQNAEFNLVVNCVATATMPPDMIVCDDASNDGVEPFDLTTQDGAILNGQDATEYSVTYHTTLTGAQTNNSTDLAIPSTAYVGGPNQVIYVRVESNINPTVFDTTTFNLIVNLLPTATISANTTCEGLTGEVTITG</sequence>
<evidence type="ECO:0000313" key="3">
    <source>
        <dbReference type="Proteomes" id="UP001595885"/>
    </source>
</evidence>
<keyword evidence="3" id="KW-1185">Reference proteome</keyword>
<evidence type="ECO:0000313" key="2">
    <source>
        <dbReference type="EMBL" id="MFC4739792.1"/>
    </source>
</evidence>
<reference evidence="3" key="1">
    <citation type="journal article" date="2019" name="Int. J. Syst. Evol. Microbiol.">
        <title>The Global Catalogue of Microorganisms (GCM) 10K type strain sequencing project: providing services to taxonomists for standard genome sequencing and annotation.</title>
        <authorList>
            <consortium name="The Broad Institute Genomics Platform"/>
            <consortium name="The Broad Institute Genome Sequencing Center for Infectious Disease"/>
            <person name="Wu L."/>
            <person name="Ma J."/>
        </authorList>
    </citation>
    <scope>NUCLEOTIDE SEQUENCE [LARGE SCALE GENOMIC DNA]</scope>
    <source>
        <strain evidence="3">CCUG 50349</strain>
    </source>
</reference>
<dbReference type="Proteomes" id="UP001595885">
    <property type="component" value="Unassembled WGS sequence"/>
</dbReference>